<organism evidence="2 3">
    <name type="scientific">Virgisporangium aliadipatigenens</name>
    <dbReference type="NCBI Taxonomy" id="741659"/>
    <lineage>
        <taxon>Bacteria</taxon>
        <taxon>Bacillati</taxon>
        <taxon>Actinomycetota</taxon>
        <taxon>Actinomycetes</taxon>
        <taxon>Micromonosporales</taxon>
        <taxon>Micromonosporaceae</taxon>
        <taxon>Virgisporangium</taxon>
    </lineage>
</organism>
<protein>
    <recommendedName>
        <fullName evidence="1">DUF7341 domain-containing protein</fullName>
    </recommendedName>
</protein>
<evidence type="ECO:0000313" key="3">
    <source>
        <dbReference type="Proteomes" id="UP000619260"/>
    </source>
</evidence>
<dbReference type="Pfam" id="PF24030">
    <property type="entry name" value="DUF7341"/>
    <property type="match status" value="1"/>
</dbReference>
<accession>A0A8J3YT88</accession>
<dbReference type="EMBL" id="BOPF01000032">
    <property type="protein sequence ID" value="GIJ50013.1"/>
    <property type="molecule type" value="Genomic_DNA"/>
</dbReference>
<dbReference type="InterPro" id="IPR055765">
    <property type="entry name" value="DUF7341"/>
</dbReference>
<dbReference type="Proteomes" id="UP000619260">
    <property type="component" value="Unassembled WGS sequence"/>
</dbReference>
<sequence length="205" mass="22319">MIDREHLLHRIAQDVTALVDPYDHAESVEVQDGPRRRRRRIITRHPPLLDQLADAVEPSRAAAGGGLRGYASTPSARLDAVDRLLAIDAGAAMWLTVRLGEPLRADTPANLRGLVGAAHWFDDDNLADLAAAVRGWHTWARTVTGWDTPPWRPNAPCPACEYNGGLRVRLGTGTAICVECGAAWDADTISTLGRYVRTYTEVAAP</sequence>
<evidence type="ECO:0000259" key="1">
    <source>
        <dbReference type="Pfam" id="PF24030"/>
    </source>
</evidence>
<evidence type="ECO:0000313" key="2">
    <source>
        <dbReference type="EMBL" id="GIJ50013.1"/>
    </source>
</evidence>
<feature type="domain" description="DUF7341" evidence="1">
    <location>
        <begin position="8"/>
        <end position="138"/>
    </location>
</feature>
<keyword evidence="3" id="KW-1185">Reference proteome</keyword>
<proteinExistence type="predicted"/>
<name>A0A8J3YT88_9ACTN</name>
<comment type="caution">
    <text evidence="2">The sequence shown here is derived from an EMBL/GenBank/DDBJ whole genome shotgun (WGS) entry which is preliminary data.</text>
</comment>
<gene>
    <name evidence="2" type="ORF">Val02_68990</name>
</gene>
<reference evidence="2" key="1">
    <citation type="submission" date="2021-01" db="EMBL/GenBank/DDBJ databases">
        <title>Whole genome shotgun sequence of Virgisporangium aliadipatigenens NBRC 105644.</title>
        <authorList>
            <person name="Komaki H."/>
            <person name="Tamura T."/>
        </authorList>
    </citation>
    <scope>NUCLEOTIDE SEQUENCE</scope>
    <source>
        <strain evidence="2">NBRC 105644</strain>
    </source>
</reference>
<dbReference type="RefSeq" id="WP_203903463.1">
    <property type="nucleotide sequence ID" value="NZ_BOPF01000032.1"/>
</dbReference>
<dbReference type="AlphaFoldDB" id="A0A8J3YT88"/>